<evidence type="ECO:0000259" key="11">
    <source>
        <dbReference type="PROSITE" id="PS51195"/>
    </source>
</evidence>
<keyword evidence="3 7" id="KW-0378">Hydrolase</keyword>
<dbReference type="SMART" id="SM00490">
    <property type="entry name" value="HELICc"/>
    <property type="match status" value="1"/>
</dbReference>
<keyword evidence="2 7" id="KW-0547">Nucleotide-binding</keyword>
<evidence type="ECO:0000256" key="3">
    <source>
        <dbReference type="ARBA" id="ARBA00022801"/>
    </source>
</evidence>
<dbReference type="GO" id="GO:0004386">
    <property type="term" value="F:helicase activity"/>
    <property type="evidence" value="ECO:0007669"/>
    <property type="project" value="UniProtKB-KW"/>
</dbReference>
<feature type="domain" description="Helicase C-terminal" evidence="10">
    <location>
        <begin position="238"/>
        <end position="379"/>
    </location>
</feature>
<feature type="compositionally biased region" description="Basic and acidic residues" evidence="8">
    <location>
        <begin position="445"/>
        <end position="470"/>
    </location>
</feature>
<gene>
    <name evidence="12" type="ORF">DYH56_01710</name>
</gene>
<dbReference type="InterPro" id="IPR000629">
    <property type="entry name" value="RNA-helicase_DEAD-box_CS"/>
</dbReference>
<feature type="short sequence motif" description="Q motif" evidence="6">
    <location>
        <begin position="5"/>
        <end position="33"/>
    </location>
</feature>
<organism evidence="12 13">
    <name type="scientific">Psychrilyobacter piezotolerans</name>
    <dbReference type="NCBI Taxonomy" id="2293438"/>
    <lineage>
        <taxon>Bacteria</taxon>
        <taxon>Fusobacteriati</taxon>
        <taxon>Fusobacteriota</taxon>
        <taxon>Fusobacteriia</taxon>
        <taxon>Fusobacteriales</taxon>
        <taxon>Fusobacteriaceae</taxon>
        <taxon>Psychrilyobacter</taxon>
    </lineage>
</organism>
<dbReference type="SUPFAM" id="SSF52540">
    <property type="entry name" value="P-loop containing nucleoside triphosphate hydrolases"/>
    <property type="match status" value="1"/>
</dbReference>
<reference evidence="12 13" key="1">
    <citation type="submission" date="2018-08" db="EMBL/GenBank/DDBJ databases">
        <title>Draft genome sequence of Psychrilyobacter sp. strain SD5 isolated from Black Sea water.</title>
        <authorList>
            <person name="Yadav S."/>
            <person name="Villanueva L."/>
            <person name="Damste J.S.S."/>
        </authorList>
    </citation>
    <scope>NUCLEOTIDE SEQUENCE [LARGE SCALE GENOMIC DNA]</scope>
    <source>
        <strain evidence="12 13">SD5</strain>
    </source>
</reference>
<dbReference type="PROSITE" id="PS51192">
    <property type="entry name" value="HELICASE_ATP_BIND_1"/>
    <property type="match status" value="1"/>
</dbReference>
<evidence type="ECO:0000256" key="4">
    <source>
        <dbReference type="ARBA" id="ARBA00022806"/>
    </source>
</evidence>
<evidence type="ECO:0000259" key="10">
    <source>
        <dbReference type="PROSITE" id="PS51194"/>
    </source>
</evidence>
<dbReference type="CDD" id="cd00268">
    <property type="entry name" value="DEADc"/>
    <property type="match status" value="1"/>
</dbReference>
<evidence type="ECO:0000256" key="8">
    <source>
        <dbReference type="SAM" id="MobiDB-lite"/>
    </source>
</evidence>
<evidence type="ECO:0000256" key="2">
    <source>
        <dbReference type="ARBA" id="ARBA00022741"/>
    </source>
</evidence>
<dbReference type="InterPro" id="IPR044742">
    <property type="entry name" value="DEAD/DEAH_RhlB"/>
</dbReference>
<dbReference type="InterPro" id="IPR027417">
    <property type="entry name" value="P-loop_NTPase"/>
</dbReference>
<dbReference type="InterPro" id="IPR011545">
    <property type="entry name" value="DEAD/DEAH_box_helicase_dom"/>
</dbReference>
<accession>A0ABX9KK83</accession>
<evidence type="ECO:0000313" key="13">
    <source>
        <dbReference type="Proteomes" id="UP000263486"/>
    </source>
</evidence>
<feature type="domain" description="Helicase ATP-binding" evidence="9">
    <location>
        <begin position="37"/>
        <end position="207"/>
    </location>
</feature>
<protein>
    <recommendedName>
        <fullName evidence="1">RNA helicase</fullName>
        <ecNumber evidence="1">3.6.4.13</ecNumber>
    </recommendedName>
</protein>
<name>A0ABX9KK83_9FUSO</name>
<feature type="domain" description="DEAD-box RNA helicase Q" evidence="11">
    <location>
        <begin position="5"/>
        <end position="33"/>
    </location>
</feature>
<dbReference type="InterPro" id="IPR050547">
    <property type="entry name" value="DEAD_box_RNA_helicases"/>
</dbReference>
<dbReference type="EMBL" id="QUAJ01000002">
    <property type="protein sequence ID" value="REI42889.1"/>
    <property type="molecule type" value="Genomic_DNA"/>
</dbReference>
<dbReference type="Gene3D" id="3.30.70.330">
    <property type="match status" value="1"/>
</dbReference>
<dbReference type="SMART" id="SM00487">
    <property type="entry name" value="DEXDc"/>
    <property type="match status" value="1"/>
</dbReference>
<evidence type="ECO:0000313" key="12">
    <source>
        <dbReference type="EMBL" id="REI42889.1"/>
    </source>
</evidence>
<dbReference type="CDD" id="cd18787">
    <property type="entry name" value="SF2_C_DEAD"/>
    <property type="match status" value="1"/>
</dbReference>
<dbReference type="RefSeq" id="WP_114641121.1">
    <property type="nucleotide sequence ID" value="NZ_JAACIO010000002.1"/>
</dbReference>
<feature type="region of interest" description="Disordered" evidence="8">
    <location>
        <begin position="442"/>
        <end position="475"/>
    </location>
</feature>
<keyword evidence="13" id="KW-1185">Reference proteome</keyword>
<dbReference type="InterPro" id="IPR014014">
    <property type="entry name" value="RNA_helicase_DEAD_Q_motif"/>
</dbReference>
<dbReference type="PROSITE" id="PS51195">
    <property type="entry name" value="Q_MOTIF"/>
    <property type="match status" value="1"/>
</dbReference>
<evidence type="ECO:0000259" key="9">
    <source>
        <dbReference type="PROSITE" id="PS51192"/>
    </source>
</evidence>
<dbReference type="Proteomes" id="UP000263486">
    <property type="component" value="Unassembled WGS sequence"/>
</dbReference>
<dbReference type="InterPro" id="IPR012677">
    <property type="entry name" value="Nucleotide-bd_a/b_plait_sf"/>
</dbReference>
<dbReference type="PANTHER" id="PTHR47963:SF8">
    <property type="entry name" value="ATP-DEPENDENT RNA HELICASE DEAD"/>
    <property type="match status" value="1"/>
</dbReference>
<dbReference type="Pfam" id="PF00270">
    <property type="entry name" value="DEAD"/>
    <property type="match status" value="1"/>
</dbReference>
<dbReference type="InterPro" id="IPR005580">
    <property type="entry name" value="DbpA/CsdA_RNA-bd_dom"/>
</dbReference>
<comment type="caution">
    <text evidence="12">The sequence shown here is derived from an EMBL/GenBank/DDBJ whole genome shotgun (WGS) entry which is preliminary data.</text>
</comment>
<keyword evidence="4 7" id="KW-0347">Helicase</keyword>
<dbReference type="EC" id="3.6.4.13" evidence="1"/>
<dbReference type="Gene3D" id="3.40.50.300">
    <property type="entry name" value="P-loop containing nucleotide triphosphate hydrolases"/>
    <property type="match status" value="2"/>
</dbReference>
<evidence type="ECO:0000256" key="1">
    <source>
        <dbReference type="ARBA" id="ARBA00012552"/>
    </source>
</evidence>
<dbReference type="InterPro" id="IPR014001">
    <property type="entry name" value="Helicase_ATP-bd"/>
</dbReference>
<proteinExistence type="inferred from homology"/>
<comment type="similarity">
    <text evidence="7">Belongs to the DEAD box helicase family.</text>
</comment>
<sequence>MEKMVEFRKLGLSDKTLAALEKKGFEKPSPIQALTIPALLNGEKDVIGQAQTGTGKTAAFSLPILEKMDENKRGVKAIVLAPTRELAIQVAEEINSLKGERRLSVLPVYGGQAMDQQIRALRRGVDIVVGTPGRVQDHIRRKTLAIDNLDFFILDEADEMLNMGFVEDIETILAATNDDKKMLFFSATMPNEILKVAKKYMGEFDVMRVKATELTTKNTEQIYFEVRDGDKFEALCRVVDVEVDFYGIVFCRTKNDVDGVVSKLIERGYEAEGIHGDISQAQRERTLRKFKTKNINILVATDVAARGIDVNDLTHVINYSIPQEAEAYVHRIGRTGRAGKKGVAITFVTPREMGKLSRIKRVANAEIRKSTIPEIEEVLKAKKESLYACVGEIIAEKDFSVYSEMATELSVESNPIDVIAALLRHVYDDEFDKETYRKIRNNMRSNERGDRGDRRDRDDRRDGRRDDRGGRQTLDNQTRLFIGMGKKDNLDAKKLLAIVNKEAKVPGRKIKDIKIMNEFSFMTVPFSEAEDIIHALNATRKGGRPLVEKAKN</sequence>
<evidence type="ECO:0000256" key="7">
    <source>
        <dbReference type="RuleBase" id="RU000492"/>
    </source>
</evidence>
<dbReference type="CDD" id="cd12252">
    <property type="entry name" value="RRM_DbpA"/>
    <property type="match status" value="1"/>
</dbReference>
<dbReference type="InterPro" id="IPR001650">
    <property type="entry name" value="Helicase_C-like"/>
</dbReference>
<dbReference type="PANTHER" id="PTHR47963">
    <property type="entry name" value="DEAD-BOX ATP-DEPENDENT RNA HELICASE 47, MITOCHONDRIAL"/>
    <property type="match status" value="1"/>
</dbReference>
<dbReference type="Pfam" id="PF03880">
    <property type="entry name" value="DbpA"/>
    <property type="match status" value="1"/>
</dbReference>
<evidence type="ECO:0000256" key="5">
    <source>
        <dbReference type="ARBA" id="ARBA00022840"/>
    </source>
</evidence>
<dbReference type="Pfam" id="PF00271">
    <property type="entry name" value="Helicase_C"/>
    <property type="match status" value="1"/>
</dbReference>
<evidence type="ECO:0000256" key="6">
    <source>
        <dbReference type="PROSITE-ProRule" id="PRU00552"/>
    </source>
</evidence>
<dbReference type="PROSITE" id="PS51194">
    <property type="entry name" value="HELICASE_CTER"/>
    <property type="match status" value="1"/>
</dbReference>
<keyword evidence="5 7" id="KW-0067">ATP-binding</keyword>
<dbReference type="PROSITE" id="PS00039">
    <property type="entry name" value="DEAD_ATP_HELICASE"/>
    <property type="match status" value="1"/>
</dbReference>